<evidence type="ECO:0000256" key="1">
    <source>
        <dbReference type="SAM" id="Phobius"/>
    </source>
</evidence>
<gene>
    <name evidence="2" type="ORF">BN1086_02643</name>
</gene>
<proteinExistence type="predicted"/>
<organism evidence="2">
    <name type="scientific">Citrobacter koseri</name>
    <name type="common">Citrobacter diversus</name>
    <dbReference type="NCBI Taxonomy" id="545"/>
    <lineage>
        <taxon>Bacteria</taxon>
        <taxon>Pseudomonadati</taxon>
        <taxon>Pseudomonadota</taxon>
        <taxon>Gammaproteobacteria</taxon>
        <taxon>Enterobacterales</taxon>
        <taxon>Enterobacteriaceae</taxon>
        <taxon>Citrobacter</taxon>
    </lineage>
</organism>
<evidence type="ECO:0000313" key="2">
    <source>
        <dbReference type="EMBL" id="CDZ84488.1"/>
    </source>
</evidence>
<protein>
    <submittedName>
        <fullName evidence="2">Uncharacterized protein</fullName>
    </submittedName>
</protein>
<keyword evidence="1" id="KW-0472">Membrane</keyword>
<feature type="transmembrane region" description="Helical" evidence="1">
    <location>
        <begin position="22"/>
        <end position="44"/>
    </location>
</feature>
<sequence length="145" mass="16976">MLVNMWESILYMKTFLIQNDGLIKNMFCIAFVVDVLIFLICYFYNKNAYKKIVKIYEEKIGGVPLDTILCKNASVFSTPYLYSSKVRFITRSLNFKYNNHLHHDVSIEGYNLIRNLPKKLTLGFRIETLSLLIFIPIMIGICILF</sequence>
<keyword evidence="1" id="KW-1133">Transmembrane helix</keyword>
<dbReference type="EMBL" id="LK931336">
    <property type="protein sequence ID" value="CDZ84488.1"/>
    <property type="molecule type" value="Genomic_DNA"/>
</dbReference>
<reference evidence="2" key="1">
    <citation type="submission" date="2014-06" db="EMBL/GenBank/DDBJ databases">
        <authorList>
            <person name="Urmite Genomes Urmite Genomes"/>
        </authorList>
    </citation>
    <scope>NUCLEOTIDE SEQUENCE</scope>
</reference>
<name>A0A078LKQ4_CITKO</name>
<keyword evidence="1" id="KW-0812">Transmembrane</keyword>
<feature type="transmembrane region" description="Helical" evidence="1">
    <location>
        <begin position="122"/>
        <end position="144"/>
    </location>
</feature>
<dbReference type="AlphaFoldDB" id="A0A078LKQ4"/>
<accession>A0A078LKQ4</accession>